<gene>
    <name evidence="1" type="ORF">MML48_4g00010520</name>
</gene>
<dbReference type="EMBL" id="CM043018">
    <property type="protein sequence ID" value="KAI4463560.1"/>
    <property type="molecule type" value="Genomic_DNA"/>
</dbReference>
<name>A0ACB9T9R9_HOLOL</name>
<evidence type="ECO:0000313" key="1">
    <source>
        <dbReference type="EMBL" id="KAI4463560.1"/>
    </source>
</evidence>
<reference evidence="1" key="1">
    <citation type="submission" date="2022-04" db="EMBL/GenBank/DDBJ databases">
        <title>Chromosome-scale genome assembly of Holotrichia oblita Faldermann.</title>
        <authorList>
            <person name="Rongchong L."/>
        </authorList>
    </citation>
    <scope>NUCLEOTIDE SEQUENCE</scope>
    <source>
        <strain evidence="1">81SQS9</strain>
    </source>
</reference>
<evidence type="ECO:0000313" key="2">
    <source>
        <dbReference type="Proteomes" id="UP001056778"/>
    </source>
</evidence>
<comment type="caution">
    <text evidence="1">The sequence shown here is derived from an EMBL/GenBank/DDBJ whole genome shotgun (WGS) entry which is preliminary data.</text>
</comment>
<protein>
    <submittedName>
        <fullName evidence="1">Neurotransmitter gated ion channel</fullName>
    </submittedName>
</protein>
<organism evidence="1 2">
    <name type="scientific">Holotrichia oblita</name>
    <name type="common">Chafer beetle</name>
    <dbReference type="NCBI Taxonomy" id="644536"/>
    <lineage>
        <taxon>Eukaryota</taxon>
        <taxon>Metazoa</taxon>
        <taxon>Ecdysozoa</taxon>
        <taxon>Arthropoda</taxon>
        <taxon>Hexapoda</taxon>
        <taxon>Insecta</taxon>
        <taxon>Pterygota</taxon>
        <taxon>Neoptera</taxon>
        <taxon>Endopterygota</taxon>
        <taxon>Coleoptera</taxon>
        <taxon>Polyphaga</taxon>
        <taxon>Scarabaeiformia</taxon>
        <taxon>Scarabaeidae</taxon>
        <taxon>Melolonthinae</taxon>
        <taxon>Holotrichia</taxon>
    </lineage>
</organism>
<dbReference type="Proteomes" id="UP001056778">
    <property type="component" value="Chromosome 4"/>
</dbReference>
<keyword evidence="2" id="KW-1185">Reference proteome</keyword>
<accession>A0ACB9T9R9</accession>
<sequence>MILGIIFCFQVELAKQTEEGDVSNYQANGEFDLVSFHAVKNVANYSCCVEPYPDITYTIKLKRRPMFYVFNLILPCILINCIGLYYGTSICLVTFASGLSVVTLNIYHRGVRGTPVPKVFKTLILDRIGKLIFMQFDTINIHKNSKFQVRILYFMFTCKQLYQGI</sequence>
<proteinExistence type="predicted"/>